<dbReference type="GO" id="GO:0000226">
    <property type="term" value="P:microtubule cytoskeleton organization"/>
    <property type="evidence" value="ECO:0007669"/>
    <property type="project" value="TreeGrafter"/>
</dbReference>
<dbReference type="GO" id="GO:0004674">
    <property type="term" value="F:protein serine/threonine kinase activity"/>
    <property type="evidence" value="ECO:0007669"/>
    <property type="project" value="TreeGrafter"/>
</dbReference>
<feature type="compositionally biased region" description="Polar residues" evidence="3">
    <location>
        <begin position="31"/>
        <end position="47"/>
    </location>
</feature>
<dbReference type="GO" id="GO:0035556">
    <property type="term" value="P:intracellular signal transduction"/>
    <property type="evidence" value="ECO:0007669"/>
    <property type="project" value="TreeGrafter"/>
</dbReference>
<accession>A0A3N4ISH0</accession>
<feature type="region of interest" description="Disordered" evidence="3">
    <location>
        <begin position="1"/>
        <end position="47"/>
    </location>
</feature>
<dbReference type="SUPFAM" id="SSF56112">
    <property type="entry name" value="Protein kinase-like (PK-like)"/>
    <property type="match status" value="1"/>
</dbReference>
<keyword evidence="1" id="KW-0547">Nucleotide-binding</keyword>
<evidence type="ECO:0000259" key="4">
    <source>
        <dbReference type="PROSITE" id="PS50011"/>
    </source>
</evidence>
<evidence type="ECO:0000313" key="5">
    <source>
        <dbReference type="EMBL" id="RPA87688.1"/>
    </source>
</evidence>
<organism evidence="5 6">
    <name type="scientific">Ascobolus immersus RN42</name>
    <dbReference type="NCBI Taxonomy" id="1160509"/>
    <lineage>
        <taxon>Eukaryota</taxon>
        <taxon>Fungi</taxon>
        <taxon>Dikarya</taxon>
        <taxon>Ascomycota</taxon>
        <taxon>Pezizomycotina</taxon>
        <taxon>Pezizomycetes</taxon>
        <taxon>Pezizales</taxon>
        <taxon>Ascobolaceae</taxon>
        <taxon>Ascobolus</taxon>
    </lineage>
</organism>
<dbReference type="InterPro" id="IPR000719">
    <property type="entry name" value="Prot_kinase_dom"/>
</dbReference>
<dbReference type="PANTHER" id="PTHR24346:SF42">
    <property type="entry name" value="SERINE_THREONINE-PROTEIN KINASE SIK3"/>
    <property type="match status" value="1"/>
</dbReference>
<keyword evidence="2" id="KW-0067">ATP-binding</keyword>
<proteinExistence type="predicted"/>
<dbReference type="AlphaFoldDB" id="A0A3N4ISH0"/>
<dbReference type="SMART" id="SM00220">
    <property type="entry name" value="S_TKc"/>
    <property type="match status" value="1"/>
</dbReference>
<evidence type="ECO:0000256" key="1">
    <source>
        <dbReference type="ARBA" id="ARBA00022741"/>
    </source>
</evidence>
<dbReference type="OrthoDB" id="410920at2759"/>
<reference evidence="5 6" key="1">
    <citation type="journal article" date="2018" name="Nat. Ecol. Evol.">
        <title>Pezizomycetes genomes reveal the molecular basis of ectomycorrhizal truffle lifestyle.</title>
        <authorList>
            <person name="Murat C."/>
            <person name="Payen T."/>
            <person name="Noel B."/>
            <person name="Kuo A."/>
            <person name="Morin E."/>
            <person name="Chen J."/>
            <person name="Kohler A."/>
            <person name="Krizsan K."/>
            <person name="Balestrini R."/>
            <person name="Da Silva C."/>
            <person name="Montanini B."/>
            <person name="Hainaut M."/>
            <person name="Levati E."/>
            <person name="Barry K.W."/>
            <person name="Belfiori B."/>
            <person name="Cichocki N."/>
            <person name="Clum A."/>
            <person name="Dockter R.B."/>
            <person name="Fauchery L."/>
            <person name="Guy J."/>
            <person name="Iotti M."/>
            <person name="Le Tacon F."/>
            <person name="Lindquist E.A."/>
            <person name="Lipzen A."/>
            <person name="Malagnac F."/>
            <person name="Mello A."/>
            <person name="Molinier V."/>
            <person name="Miyauchi S."/>
            <person name="Poulain J."/>
            <person name="Riccioni C."/>
            <person name="Rubini A."/>
            <person name="Sitrit Y."/>
            <person name="Splivallo R."/>
            <person name="Traeger S."/>
            <person name="Wang M."/>
            <person name="Zifcakova L."/>
            <person name="Wipf D."/>
            <person name="Zambonelli A."/>
            <person name="Paolocci F."/>
            <person name="Nowrousian M."/>
            <person name="Ottonello S."/>
            <person name="Baldrian P."/>
            <person name="Spatafora J.W."/>
            <person name="Henrissat B."/>
            <person name="Nagy L.G."/>
            <person name="Aury J.M."/>
            <person name="Wincker P."/>
            <person name="Grigoriev I.V."/>
            <person name="Bonfante P."/>
            <person name="Martin F.M."/>
        </authorList>
    </citation>
    <scope>NUCLEOTIDE SEQUENCE [LARGE SCALE GENOMIC DNA]</scope>
    <source>
        <strain evidence="5 6">RN42</strain>
    </source>
</reference>
<evidence type="ECO:0000313" key="6">
    <source>
        <dbReference type="Proteomes" id="UP000275078"/>
    </source>
</evidence>
<dbReference type="GO" id="GO:0005737">
    <property type="term" value="C:cytoplasm"/>
    <property type="evidence" value="ECO:0007669"/>
    <property type="project" value="TreeGrafter"/>
</dbReference>
<dbReference type="PROSITE" id="PS00108">
    <property type="entry name" value="PROTEIN_KINASE_ST"/>
    <property type="match status" value="1"/>
</dbReference>
<name>A0A3N4ISH0_ASCIM</name>
<keyword evidence="6" id="KW-1185">Reference proteome</keyword>
<dbReference type="PANTHER" id="PTHR24346">
    <property type="entry name" value="MAP/MICROTUBULE AFFINITY-REGULATING KINASE"/>
    <property type="match status" value="1"/>
</dbReference>
<keyword evidence="5" id="KW-0418">Kinase</keyword>
<sequence length="649" mass="72073">MGVVAPLSTSRRDVPSDFNPSNPAYLKGAPVSSSSEFRPQTPTPLQTSCRSALLQQDGASIDSNGNPTFHNQPQHNYTVSSIRDLRVQTSSLPMTIPRSRRPSSAAYNRPSNLSAASRSSSYEASPAFSTMSGTSSLASSMDRSDSFYSRNDSYPKMTPLPSPIVRGDSPGPWNRFRSRSFSRPLSRGGSVHKKSESVFVTLTGESVATALAAHAKRQKYHGLAMPLPESTTTRTQNCPVELVAKKVLGDPEVTDNDLHREKHLARATLAQRRSSSNLGSIDSSIFEKSASSASSVSSVECYSPDTRLIRRENLEEFEITEYPSEEKKKLHGMKLLGTGTFSKVILASSEARTSMIHKDEEVYMDPKRLMAVKILESKCAGSQTTDVDRVESSLKRELGMLKTLNHPSLIKLRGYNIQSTRALIVLSHYAGGDLFDFAKDHRDALTPQVIRRIFAETITALVYMHKNNVVHRDVKLENILMAYTREELDHINESPEALYNYPHSISVLSDLGLSKQIDPENPLLDTRCGSEDYAAPELIMAQPYDGRAVDAWALGVTLYCLLEHRLPFDPPVTPKGRSKAKTAHLIARCDWKWYNLKDEEGMCDDLIQAKKMVSALLQRANKRVKLSDLVEDEWVKGAIQTELIDSIDH</sequence>
<dbReference type="Pfam" id="PF00069">
    <property type="entry name" value="Pkinase"/>
    <property type="match status" value="1"/>
</dbReference>
<dbReference type="InterPro" id="IPR008271">
    <property type="entry name" value="Ser/Thr_kinase_AS"/>
</dbReference>
<dbReference type="PROSITE" id="PS50011">
    <property type="entry name" value="PROTEIN_KINASE_DOM"/>
    <property type="match status" value="1"/>
</dbReference>
<protein>
    <submittedName>
        <fullName evidence="5">Kinase-like protein</fullName>
    </submittedName>
</protein>
<dbReference type="Proteomes" id="UP000275078">
    <property type="component" value="Unassembled WGS sequence"/>
</dbReference>
<feature type="domain" description="Protein kinase" evidence="4">
    <location>
        <begin position="330"/>
        <end position="635"/>
    </location>
</feature>
<keyword evidence="5" id="KW-0808">Transferase</keyword>
<dbReference type="InterPro" id="IPR011009">
    <property type="entry name" value="Kinase-like_dom_sf"/>
</dbReference>
<feature type="region of interest" description="Disordered" evidence="3">
    <location>
        <begin position="92"/>
        <end position="171"/>
    </location>
</feature>
<dbReference type="Gene3D" id="1.10.510.10">
    <property type="entry name" value="Transferase(Phosphotransferase) domain 1"/>
    <property type="match status" value="1"/>
</dbReference>
<evidence type="ECO:0000256" key="2">
    <source>
        <dbReference type="ARBA" id="ARBA00022840"/>
    </source>
</evidence>
<dbReference type="STRING" id="1160509.A0A3N4ISH0"/>
<gene>
    <name evidence="5" type="ORF">BJ508DRAFT_300929</name>
</gene>
<dbReference type="EMBL" id="ML119646">
    <property type="protein sequence ID" value="RPA87688.1"/>
    <property type="molecule type" value="Genomic_DNA"/>
</dbReference>
<dbReference type="GO" id="GO:0005524">
    <property type="term" value="F:ATP binding"/>
    <property type="evidence" value="ECO:0007669"/>
    <property type="project" value="UniProtKB-KW"/>
</dbReference>
<feature type="compositionally biased region" description="Low complexity" evidence="3">
    <location>
        <begin position="111"/>
        <end position="141"/>
    </location>
</feature>
<evidence type="ECO:0000256" key="3">
    <source>
        <dbReference type="SAM" id="MobiDB-lite"/>
    </source>
</evidence>